<keyword evidence="3" id="KW-1185">Reference proteome</keyword>
<accession>A0ABR2VLX2</accession>
<keyword evidence="1" id="KW-0732">Signal</keyword>
<feature type="chain" id="PRO_5046342164" evidence="1">
    <location>
        <begin position="23"/>
        <end position="80"/>
    </location>
</feature>
<feature type="signal peptide" evidence="1">
    <location>
        <begin position="1"/>
        <end position="22"/>
    </location>
</feature>
<evidence type="ECO:0000313" key="2">
    <source>
        <dbReference type="EMBL" id="KAK9679393.1"/>
    </source>
</evidence>
<reference evidence="2 3" key="1">
    <citation type="submission" date="2023-04" db="EMBL/GenBank/DDBJ databases">
        <title>Genome of Basidiobolus ranarum AG-B5.</title>
        <authorList>
            <person name="Stajich J.E."/>
            <person name="Carter-House D."/>
            <person name="Gryganskyi A."/>
        </authorList>
    </citation>
    <scope>NUCLEOTIDE SEQUENCE [LARGE SCALE GENOMIC DNA]</scope>
    <source>
        <strain evidence="2 3">AG-B5</strain>
    </source>
</reference>
<dbReference type="Proteomes" id="UP001479436">
    <property type="component" value="Unassembled WGS sequence"/>
</dbReference>
<proteinExistence type="predicted"/>
<comment type="caution">
    <text evidence="2">The sequence shown here is derived from an EMBL/GenBank/DDBJ whole genome shotgun (WGS) entry which is preliminary data.</text>
</comment>
<name>A0ABR2VLX2_9FUNG</name>
<evidence type="ECO:0000256" key="1">
    <source>
        <dbReference type="SAM" id="SignalP"/>
    </source>
</evidence>
<organism evidence="2 3">
    <name type="scientific">Basidiobolus ranarum</name>
    <dbReference type="NCBI Taxonomy" id="34480"/>
    <lineage>
        <taxon>Eukaryota</taxon>
        <taxon>Fungi</taxon>
        <taxon>Fungi incertae sedis</taxon>
        <taxon>Zoopagomycota</taxon>
        <taxon>Entomophthoromycotina</taxon>
        <taxon>Basidiobolomycetes</taxon>
        <taxon>Basidiobolales</taxon>
        <taxon>Basidiobolaceae</taxon>
        <taxon>Basidiobolus</taxon>
    </lineage>
</organism>
<gene>
    <name evidence="2" type="ORF">K7432_016291</name>
</gene>
<dbReference type="EMBL" id="JASJQH010009472">
    <property type="protein sequence ID" value="KAK9679393.1"/>
    <property type="molecule type" value="Genomic_DNA"/>
</dbReference>
<protein>
    <submittedName>
        <fullName evidence="2">Uncharacterized protein</fullName>
    </submittedName>
</protein>
<evidence type="ECO:0000313" key="3">
    <source>
        <dbReference type="Proteomes" id="UP001479436"/>
    </source>
</evidence>
<sequence length="80" mass="9065">MFRMYLKATFFSAILLASLTNAADNKLSSPSDQPIEFSASNLPSDEKTVIDADIDFFVPDFMLDKEVELTPEESQMRRIN</sequence>